<dbReference type="Gene3D" id="3.40.50.1580">
    <property type="entry name" value="Nucleoside phosphorylase domain"/>
    <property type="match status" value="1"/>
</dbReference>
<dbReference type="RefSeq" id="WP_425542344.1">
    <property type="nucleotide sequence ID" value="NZ_BAAADM010000020.1"/>
</dbReference>
<protein>
    <recommendedName>
        <fullName evidence="2">Uridine phosphorylase</fullName>
        <ecNumber evidence="1">2.4.2.3</ecNumber>
    </recommendedName>
</protein>
<dbReference type="InterPro" id="IPR035994">
    <property type="entry name" value="Nucleoside_phosphorylase_sf"/>
</dbReference>
<accession>A0ABP3IYW3</accession>
<evidence type="ECO:0000313" key="6">
    <source>
        <dbReference type="Proteomes" id="UP001501459"/>
    </source>
</evidence>
<dbReference type="Pfam" id="PF01048">
    <property type="entry name" value="PNP_UDP_1"/>
    <property type="match status" value="1"/>
</dbReference>
<feature type="domain" description="Nucleoside phosphorylase" evidence="4">
    <location>
        <begin position="21"/>
        <end position="237"/>
    </location>
</feature>
<sequence length="244" mass="25864">MSDHVERMPTTRVPVNGISPLVIVCGNPFRAEAIAGKLDDAEEIAYSREYRTFNGTYKGTKVTVSSHGIGTPGAAVSFEELIRAGANVIIRVGTAGSYTEDLQPGSIIVADSAVRTDGLTKQMVPDGVPAVGDFQVVQALNKAADDKGVTFGTGMVVTLDAFYAGPVEFPHKLYKDSGALGAEMEISALYTIARLRGVQAGGIVALDGFAYDDMTHYNPHKDFVSKAIDDEIHIALEALVSIAE</sequence>
<dbReference type="InterPro" id="IPR000845">
    <property type="entry name" value="Nucleoside_phosphorylase_d"/>
</dbReference>
<dbReference type="EMBL" id="BAAADM010000020">
    <property type="protein sequence ID" value="GAA0433949.1"/>
    <property type="molecule type" value="Genomic_DNA"/>
</dbReference>
<evidence type="ECO:0000313" key="5">
    <source>
        <dbReference type="EMBL" id="GAA0433949.1"/>
    </source>
</evidence>
<gene>
    <name evidence="5" type="ORF">GCM10008983_08160</name>
</gene>
<dbReference type="Proteomes" id="UP001501459">
    <property type="component" value="Unassembled WGS sequence"/>
</dbReference>
<dbReference type="CDD" id="cd17767">
    <property type="entry name" value="UP_EcUdp-like"/>
    <property type="match status" value="1"/>
</dbReference>
<proteinExistence type="predicted"/>
<dbReference type="EC" id="2.4.2.3" evidence="1"/>
<dbReference type="PANTHER" id="PTHR43691">
    <property type="entry name" value="URIDINE PHOSPHORYLASE"/>
    <property type="match status" value="1"/>
</dbReference>
<organism evidence="5 6">
    <name type="scientific">Lentibacillus halophilus</name>
    <dbReference type="NCBI Taxonomy" id="295065"/>
    <lineage>
        <taxon>Bacteria</taxon>
        <taxon>Bacillati</taxon>
        <taxon>Bacillota</taxon>
        <taxon>Bacilli</taxon>
        <taxon>Bacillales</taxon>
        <taxon>Bacillaceae</taxon>
        <taxon>Lentibacillus</taxon>
    </lineage>
</organism>
<evidence type="ECO:0000259" key="4">
    <source>
        <dbReference type="Pfam" id="PF01048"/>
    </source>
</evidence>
<evidence type="ECO:0000256" key="3">
    <source>
        <dbReference type="ARBA" id="ARBA00048447"/>
    </source>
</evidence>
<dbReference type="SUPFAM" id="SSF53167">
    <property type="entry name" value="Purine and uridine phosphorylases"/>
    <property type="match status" value="1"/>
</dbReference>
<comment type="caution">
    <text evidence="5">The sequence shown here is derived from an EMBL/GenBank/DDBJ whole genome shotgun (WGS) entry which is preliminary data.</text>
</comment>
<evidence type="ECO:0000256" key="2">
    <source>
        <dbReference type="ARBA" id="ARBA00021980"/>
    </source>
</evidence>
<keyword evidence="6" id="KW-1185">Reference proteome</keyword>
<dbReference type="PANTHER" id="PTHR43691:SF11">
    <property type="entry name" value="FI09636P-RELATED"/>
    <property type="match status" value="1"/>
</dbReference>
<comment type="catalytic activity">
    <reaction evidence="3">
        <text>uridine + phosphate = alpha-D-ribose 1-phosphate + uracil</text>
        <dbReference type="Rhea" id="RHEA:24388"/>
        <dbReference type="ChEBI" id="CHEBI:16704"/>
        <dbReference type="ChEBI" id="CHEBI:17568"/>
        <dbReference type="ChEBI" id="CHEBI:43474"/>
        <dbReference type="ChEBI" id="CHEBI:57720"/>
        <dbReference type="EC" id="2.4.2.3"/>
    </reaction>
</comment>
<evidence type="ECO:0000256" key="1">
    <source>
        <dbReference type="ARBA" id="ARBA00011888"/>
    </source>
</evidence>
<name>A0ABP3IYW3_9BACI</name>
<reference evidence="6" key="1">
    <citation type="journal article" date="2019" name="Int. J. Syst. Evol. Microbiol.">
        <title>The Global Catalogue of Microorganisms (GCM) 10K type strain sequencing project: providing services to taxonomists for standard genome sequencing and annotation.</title>
        <authorList>
            <consortium name="The Broad Institute Genomics Platform"/>
            <consortium name="The Broad Institute Genome Sequencing Center for Infectious Disease"/>
            <person name="Wu L."/>
            <person name="Ma J."/>
        </authorList>
    </citation>
    <scope>NUCLEOTIDE SEQUENCE [LARGE SCALE GENOMIC DNA]</scope>
    <source>
        <strain evidence="6">JCM 12149</strain>
    </source>
</reference>